<feature type="region of interest" description="Disordered" evidence="7">
    <location>
        <begin position="103"/>
        <end position="131"/>
    </location>
</feature>
<evidence type="ECO:0000256" key="1">
    <source>
        <dbReference type="ARBA" id="ARBA00000085"/>
    </source>
</evidence>
<dbReference type="SUPFAM" id="SSF55874">
    <property type="entry name" value="ATPase domain of HSP90 chaperone/DNA topoisomerase II/histidine kinase"/>
    <property type="match status" value="1"/>
</dbReference>
<dbReference type="SMART" id="SM00387">
    <property type="entry name" value="HATPase_c"/>
    <property type="match status" value="1"/>
</dbReference>
<evidence type="ECO:0000256" key="5">
    <source>
        <dbReference type="ARBA" id="ARBA00022777"/>
    </source>
</evidence>
<dbReference type="Proteomes" id="UP000325415">
    <property type="component" value="Unassembled WGS sequence"/>
</dbReference>
<proteinExistence type="predicted"/>
<evidence type="ECO:0000256" key="8">
    <source>
        <dbReference type="SAM" id="Phobius"/>
    </source>
</evidence>
<evidence type="ECO:0000256" key="4">
    <source>
        <dbReference type="ARBA" id="ARBA00022553"/>
    </source>
</evidence>
<dbReference type="GO" id="GO:0005886">
    <property type="term" value="C:plasma membrane"/>
    <property type="evidence" value="ECO:0007669"/>
    <property type="project" value="UniProtKB-SubCell"/>
</dbReference>
<dbReference type="InterPro" id="IPR036097">
    <property type="entry name" value="HisK_dim/P_sf"/>
</dbReference>
<dbReference type="InterPro" id="IPR036890">
    <property type="entry name" value="HATPase_C_sf"/>
</dbReference>
<keyword evidence="8" id="KW-0812">Transmembrane</keyword>
<dbReference type="SUPFAM" id="SSF47384">
    <property type="entry name" value="Homodimeric domain of signal transducing histidine kinase"/>
    <property type="match status" value="1"/>
</dbReference>
<comment type="caution">
    <text evidence="10">The sequence shown here is derived from an EMBL/GenBank/DDBJ whole genome shotgun (WGS) entry which is preliminary data.</text>
</comment>
<comment type="subcellular location">
    <subcellularLocation>
        <location evidence="2">Cell membrane</location>
    </subcellularLocation>
</comment>
<dbReference type="PANTHER" id="PTHR43547">
    <property type="entry name" value="TWO-COMPONENT HISTIDINE KINASE"/>
    <property type="match status" value="1"/>
</dbReference>
<dbReference type="GO" id="GO:0000155">
    <property type="term" value="F:phosphorelay sensor kinase activity"/>
    <property type="evidence" value="ECO:0007669"/>
    <property type="project" value="InterPro"/>
</dbReference>
<dbReference type="RefSeq" id="WP_273228857.1">
    <property type="nucleotide sequence ID" value="NZ_JALCCS010000008.1"/>
</dbReference>
<dbReference type="Gene3D" id="3.30.565.10">
    <property type="entry name" value="Histidine kinase-like ATPase, C-terminal domain"/>
    <property type="match status" value="1"/>
</dbReference>
<sequence>MGGIVICAIMLLSAEALSIAIPLARPWLLVVFPVLWSARAMRRQVGLCIGLAAVIIVITGLFQGTSATIMLLRLPSLLPIMLIVATITIFIWHIRDGAGNNGATGGRRGGNENAANPAAAAEHATAVVGPESSPEALHAAAYDRYDSDSAATDPGEFDRSNINHSAIDHSAIDRYALISHDLRVPLTSIIGYISLELDGDQISDETRSHLDIALRNAERLNSMLAPQTMVNRGLGLAEDAEKTAQRTDIIPIINEVLASFGWQMNERGIRLRTRLDDSLVAVADEGQIRLLLSNLVSNAVKYNKANGSIFVSASTASGNILVEISDSGVGIPHEELDSIRSMYYRASNAKGSDVDGSGIGLYTCDMIVRRLHSSLDITSEPGKGTTITVRFPSSPQLFGASEALTPQQA</sequence>
<evidence type="ECO:0000313" key="11">
    <source>
        <dbReference type="Proteomes" id="UP000325415"/>
    </source>
</evidence>
<keyword evidence="11" id="KW-1185">Reference proteome</keyword>
<protein>
    <recommendedName>
        <fullName evidence="3">histidine kinase</fullName>
        <ecNumber evidence="3">2.7.13.3</ecNumber>
    </recommendedName>
</protein>
<keyword evidence="5 10" id="KW-0808">Transferase</keyword>
<gene>
    <name evidence="10" type="ORF">DDE84_03945</name>
</gene>
<dbReference type="InterPro" id="IPR005467">
    <property type="entry name" value="His_kinase_dom"/>
</dbReference>
<keyword evidence="8" id="KW-1133">Transmembrane helix</keyword>
<dbReference type="Pfam" id="PF02518">
    <property type="entry name" value="HATPase_c"/>
    <property type="match status" value="1"/>
</dbReference>
<dbReference type="EMBL" id="QDAG01000003">
    <property type="protein sequence ID" value="KAE8129230.1"/>
    <property type="molecule type" value="Genomic_DNA"/>
</dbReference>
<keyword evidence="5 10" id="KW-0418">Kinase</keyword>
<keyword evidence="4" id="KW-0597">Phosphoprotein</keyword>
<organism evidence="10 11">
    <name type="scientific">Bifidobacterium tibiigranuli</name>
    <dbReference type="NCBI Taxonomy" id="2172043"/>
    <lineage>
        <taxon>Bacteria</taxon>
        <taxon>Bacillati</taxon>
        <taxon>Actinomycetota</taxon>
        <taxon>Actinomycetes</taxon>
        <taxon>Bifidobacteriales</taxon>
        <taxon>Bifidobacteriaceae</taxon>
        <taxon>Bifidobacterium</taxon>
    </lineage>
</organism>
<dbReference type="Pfam" id="PF00512">
    <property type="entry name" value="HisKA"/>
    <property type="match status" value="1"/>
</dbReference>
<feature type="compositionally biased region" description="Low complexity" evidence="7">
    <location>
        <begin position="111"/>
        <end position="130"/>
    </location>
</feature>
<dbReference type="InterPro" id="IPR003661">
    <property type="entry name" value="HisK_dim/P_dom"/>
</dbReference>
<name>A0A5N6S419_9BIFI</name>
<dbReference type="PRINTS" id="PR00344">
    <property type="entry name" value="BCTRLSENSOR"/>
</dbReference>
<dbReference type="InterPro" id="IPR003594">
    <property type="entry name" value="HATPase_dom"/>
</dbReference>
<feature type="transmembrane region" description="Helical" evidence="8">
    <location>
        <begin position="44"/>
        <end position="62"/>
    </location>
</feature>
<dbReference type="PROSITE" id="PS50109">
    <property type="entry name" value="HIS_KIN"/>
    <property type="match status" value="1"/>
</dbReference>
<evidence type="ECO:0000256" key="2">
    <source>
        <dbReference type="ARBA" id="ARBA00004236"/>
    </source>
</evidence>
<evidence type="ECO:0000256" key="7">
    <source>
        <dbReference type="SAM" id="MobiDB-lite"/>
    </source>
</evidence>
<dbReference type="CDD" id="cd00082">
    <property type="entry name" value="HisKA"/>
    <property type="match status" value="1"/>
</dbReference>
<dbReference type="AlphaFoldDB" id="A0A5N6S419"/>
<comment type="catalytic activity">
    <reaction evidence="1">
        <text>ATP + protein L-histidine = ADP + protein N-phospho-L-histidine.</text>
        <dbReference type="EC" id="2.7.13.3"/>
    </reaction>
</comment>
<feature type="transmembrane region" description="Helical" evidence="8">
    <location>
        <begin position="74"/>
        <end position="94"/>
    </location>
</feature>
<dbReference type="Gene3D" id="1.10.287.130">
    <property type="match status" value="1"/>
</dbReference>
<accession>A0A5N6S419</accession>
<evidence type="ECO:0000313" key="10">
    <source>
        <dbReference type="EMBL" id="KAE8129230.1"/>
    </source>
</evidence>
<evidence type="ECO:0000259" key="9">
    <source>
        <dbReference type="PROSITE" id="PS50109"/>
    </source>
</evidence>
<reference evidence="10 11" key="1">
    <citation type="submission" date="2018-04" db="EMBL/GenBank/DDBJ databases">
        <authorList>
            <person name="Eckel V.P."/>
            <person name="Vogel R.F."/>
        </authorList>
    </citation>
    <scope>NUCLEOTIDE SEQUENCE [LARGE SCALE GENOMIC DNA]</scope>
    <source>
        <strain evidence="11">TMW 2.1764</strain>
    </source>
</reference>
<keyword evidence="8" id="KW-0472">Membrane</keyword>
<evidence type="ECO:0000256" key="3">
    <source>
        <dbReference type="ARBA" id="ARBA00012438"/>
    </source>
</evidence>
<keyword evidence="6" id="KW-0902">Two-component regulatory system</keyword>
<feature type="domain" description="Histidine kinase" evidence="9">
    <location>
        <begin position="177"/>
        <end position="395"/>
    </location>
</feature>
<dbReference type="PANTHER" id="PTHR43547:SF2">
    <property type="entry name" value="HYBRID SIGNAL TRANSDUCTION HISTIDINE KINASE C"/>
    <property type="match status" value="1"/>
</dbReference>
<dbReference type="EC" id="2.7.13.3" evidence="3"/>
<dbReference type="InterPro" id="IPR004358">
    <property type="entry name" value="Sig_transdc_His_kin-like_C"/>
</dbReference>
<evidence type="ECO:0000256" key="6">
    <source>
        <dbReference type="ARBA" id="ARBA00023012"/>
    </source>
</evidence>